<feature type="compositionally biased region" description="Acidic residues" evidence="2">
    <location>
        <begin position="536"/>
        <end position="552"/>
    </location>
</feature>
<dbReference type="PANTHER" id="PTHR35164:SF9">
    <property type="entry name" value="EXPRESSED PROTEIN"/>
    <property type="match status" value="1"/>
</dbReference>
<feature type="region of interest" description="Disordered" evidence="2">
    <location>
        <begin position="531"/>
        <end position="561"/>
    </location>
</feature>
<proteinExistence type="predicted"/>
<feature type="compositionally biased region" description="Basic and acidic residues" evidence="2">
    <location>
        <begin position="639"/>
        <end position="666"/>
    </location>
</feature>
<accession>A0AAW2Y6F0</accession>
<protein>
    <submittedName>
        <fullName evidence="3">WEB family protein, chloroplastic</fullName>
    </submittedName>
</protein>
<dbReference type="PANTHER" id="PTHR35164">
    <property type="entry name" value="EXPRESSED PROTEIN"/>
    <property type="match status" value="1"/>
</dbReference>
<evidence type="ECO:0000256" key="2">
    <source>
        <dbReference type="SAM" id="MobiDB-lite"/>
    </source>
</evidence>
<evidence type="ECO:0000256" key="1">
    <source>
        <dbReference type="SAM" id="Coils"/>
    </source>
</evidence>
<reference evidence="3" key="1">
    <citation type="submission" date="2020-06" db="EMBL/GenBank/DDBJ databases">
        <authorList>
            <person name="Li T."/>
            <person name="Hu X."/>
            <person name="Zhang T."/>
            <person name="Song X."/>
            <person name="Zhang H."/>
            <person name="Dai N."/>
            <person name="Sheng W."/>
            <person name="Hou X."/>
            <person name="Wei L."/>
        </authorList>
    </citation>
    <scope>NUCLEOTIDE SEQUENCE</scope>
    <source>
        <strain evidence="3">KEN1</strain>
        <tissue evidence="3">Leaf</tissue>
    </source>
</reference>
<dbReference type="EMBL" id="JACGWN010000001">
    <property type="protein sequence ID" value="KAL0461359.1"/>
    <property type="molecule type" value="Genomic_DNA"/>
</dbReference>
<name>A0AAW2Y6F0_9LAMI</name>
<reference evidence="3" key="2">
    <citation type="journal article" date="2024" name="Plant">
        <title>Genomic evolution and insights into agronomic trait innovations of Sesamum species.</title>
        <authorList>
            <person name="Miao H."/>
            <person name="Wang L."/>
            <person name="Qu L."/>
            <person name="Liu H."/>
            <person name="Sun Y."/>
            <person name="Le M."/>
            <person name="Wang Q."/>
            <person name="Wei S."/>
            <person name="Zheng Y."/>
            <person name="Lin W."/>
            <person name="Duan Y."/>
            <person name="Cao H."/>
            <person name="Xiong S."/>
            <person name="Wang X."/>
            <person name="Wei L."/>
            <person name="Li C."/>
            <person name="Ma Q."/>
            <person name="Ju M."/>
            <person name="Zhao R."/>
            <person name="Li G."/>
            <person name="Mu C."/>
            <person name="Tian Q."/>
            <person name="Mei H."/>
            <person name="Zhang T."/>
            <person name="Gao T."/>
            <person name="Zhang H."/>
        </authorList>
    </citation>
    <scope>NUCLEOTIDE SEQUENCE</scope>
    <source>
        <strain evidence="3">KEN1</strain>
    </source>
</reference>
<organism evidence="3">
    <name type="scientific">Sesamum latifolium</name>
    <dbReference type="NCBI Taxonomy" id="2727402"/>
    <lineage>
        <taxon>Eukaryota</taxon>
        <taxon>Viridiplantae</taxon>
        <taxon>Streptophyta</taxon>
        <taxon>Embryophyta</taxon>
        <taxon>Tracheophyta</taxon>
        <taxon>Spermatophyta</taxon>
        <taxon>Magnoliopsida</taxon>
        <taxon>eudicotyledons</taxon>
        <taxon>Gunneridae</taxon>
        <taxon>Pentapetalae</taxon>
        <taxon>asterids</taxon>
        <taxon>lamiids</taxon>
        <taxon>Lamiales</taxon>
        <taxon>Pedaliaceae</taxon>
        <taxon>Sesamum</taxon>
    </lineage>
</organism>
<dbReference type="AlphaFoldDB" id="A0AAW2Y6F0"/>
<feature type="coiled-coil region" evidence="1">
    <location>
        <begin position="68"/>
        <end position="446"/>
    </location>
</feature>
<keyword evidence="1" id="KW-0175">Coiled coil</keyword>
<sequence length="701" mass="79720">MSRSKSRSGSIDFGHKNHYSSVFSRTLSASKLCRGDGIGRQIDANALKSVDKKPSKVSYLSENRVDRTMSMEQEMGEMEEELRRTKEQLNDCEIEKHRILDQLKEAKTAANEANVKANEALTLELEKLKNSLTSSRDDLKTKDKKIESLVTELVKARELEVVLAEKDSSLDKLNKELGGLREREKDVTTLLLENKKRIEELEAEVKRARLSESKMADSLAKQTKQLEATTGELKETSAEITSLHEKIEVLENLSKKSSVEVKRPVNKGKEIRGIEMELKLAKENLVQAQEGEKKALSKAESLIEEIEMVKNEWKSAIEAEAKSAKAMEDLALALKEVATEANQAKGKLTVTENELEQVRAQAGKLKEMFRSMEEKYKKLLNEARTEAELQKNTAERLRVEAEESLLAWNGKEMGFVGCIKTAEDERATLQRENNKLVESLKAAENMTWSAREETYKLRDILKQAVNEANAAKAAAGIARDENSFLKDSLTEKEEALLFLTRENERLRISEAAAKENVKQLKALLSTASTEFKIEDMEQDEATDSPDTEEEEEERRQMHRHTKTFSLCVDDLKFMNEPEDNEERLLHEDPEKAEALKGSIFDANAETPKSEIRTPKFKSNHKGYYSSPFMCTGGIPPPEEFERLESPQDDTSHKHDENSHKHDENSHRRAKPLFRRVGDLLTIRRSFHKKDSSIDQNVLTQL</sequence>
<feature type="region of interest" description="Disordered" evidence="2">
    <location>
        <begin position="632"/>
        <end position="673"/>
    </location>
</feature>
<comment type="caution">
    <text evidence="3">The sequence shown here is derived from an EMBL/GenBank/DDBJ whole genome shotgun (WGS) entry which is preliminary data.</text>
</comment>
<feature type="coiled-coil region" evidence="1">
    <location>
        <begin position="489"/>
        <end position="530"/>
    </location>
</feature>
<gene>
    <name evidence="3" type="ORF">Slati_0023500</name>
</gene>
<evidence type="ECO:0000313" key="3">
    <source>
        <dbReference type="EMBL" id="KAL0461359.1"/>
    </source>
</evidence>